<protein>
    <submittedName>
        <fullName evidence="5">WD40 repeat domain-containing protein</fullName>
    </submittedName>
</protein>
<dbReference type="AlphaFoldDB" id="A0A5B8MZX9"/>
<dbReference type="InterPro" id="IPR001680">
    <property type="entry name" value="WD40_rpt"/>
</dbReference>
<dbReference type="OrthoDB" id="4869960at2759"/>
<evidence type="ECO:0000256" key="1">
    <source>
        <dbReference type="ARBA" id="ARBA00022574"/>
    </source>
</evidence>
<feature type="region of interest" description="Disordered" evidence="4">
    <location>
        <begin position="431"/>
        <end position="460"/>
    </location>
</feature>
<proteinExistence type="predicted"/>
<dbReference type="PANTHER" id="PTHR15574:SF21">
    <property type="entry name" value="DDB1- AND CUL4-ASSOCIATED FACTOR 8"/>
    <property type="match status" value="1"/>
</dbReference>
<dbReference type="PROSITE" id="PS50082">
    <property type="entry name" value="WD_REPEATS_2"/>
    <property type="match status" value="1"/>
</dbReference>
<dbReference type="InterPro" id="IPR045151">
    <property type="entry name" value="DCAF8"/>
</dbReference>
<dbReference type="GO" id="GO:0005737">
    <property type="term" value="C:cytoplasm"/>
    <property type="evidence" value="ECO:0007669"/>
    <property type="project" value="TreeGrafter"/>
</dbReference>
<organism evidence="5 6">
    <name type="scientific">Chloropicon primus</name>
    <dbReference type="NCBI Taxonomy" id="1764295"/>
    <lineage>
        <taxon>Eukaryota</taxon>
        <taxon>Viridiplantae</taxon>
        <taxon>Chlorophyta</taxon>
        <taxon>Chloropicophyceae</taxon>
        <taxon>Chloropicales</taxon>
        <taxon>Chloropicaceae</taxon>
        <taxon>Chloropicon</taxon>
    </lineage>
</organism>
<dbReference type="PANTHER" id="PTHR15574">
    <property type="entry name" value="WD REPEAT DOMAIN-CONTAINING FAMILY"/>
    <property type="match status" value="1"/>
</dbReference>
<evidence type="ECO:0000313" key="6">
    <source>
        <dbReference type="Proteomes" id="UP000316726"/>
    </source>
</evidence>
<dbReference type="STRING" id="1764295.A0A5B8MZX9"/>
<name>A0A5B8MZX9_9CHLO</name>
<dbReference type="Gene3D" id="2.130.10.10">
    <property type="entry name" value="YVTN repeat-like/Quinoprotein amine dehydrogenase"/>
    <property type="match status" value="3"/>
</dbReference>
<dbReference type="SMART" id="SM00320">
    <property type="entry name" value="WD40"/>
    <property type="match status" value="7"/>
</dbReference>
<dbReference type="InterPro" id="IPR015943">
    <property type="entry name" value="WD40/YVTN_repeat-like_dom_sf"/>
</dbReference>
<dbReference type="PROSITE" id="PS50294">
    <property type="entry name" value="WD_REPEATS_REGION"/>
    <property type="match status" value="1"/>
</dbReference>
<keyword evidence="1 3" id="KW-0853">WD repeat</keyword>
<sequence>MRNAGLGIVSKHVAMRTGSLSLLTRLEKYKTLEGHEGCVNTVKFTRDGNSLISGSDDHRINLYNWRTGDCRVTLETLHRGNIFQAEQLLHCDNSIVSCGADGEVQMHSLRDGGKCAGDQTTVLGYHSGRVHKLSLNPVDPNSFLSCGEDGVVNTYDVRTNDSRIAVKFLNNNRRKVPINSVNHDPLSLGRRFALAGSDKYVRVYDYRYLKESEPVQMYTANDVQTGCYITCLDYSCHGELLATFSEDFIYLFPKFGSDNKTVHSANQEEAETAPAEVCSDMQVYKGHLNCDTVKGVTFFGPNDEFVASGSDCGHCFIWDKHNADVLQAFKADKDILNCIQPHPHESMTLATSGLDHNCKIWQPTASHSTVPEDLDEIVEKNMRSLEAGGGWQQQANRILYALLNDVDVMIEDDEGGRVSMFDYYSNNARFAQGSGPESSDGDTDGDVNNGPEAMMMEGAD</sequence>
<dbReference type="EMBL" id="CP031053">
    <property type="protein sequence ID" value="QDZ26083.1"/>
    <property type="molecule type" value="Genomic_DNA"/>
</dbReference>
<keyword evidence="6" id="KW-1185">Reference proteome</keyword>
<dbReference type="InterPro" id="IPR036322">
    <property type="entry name" value="WD40_repeat_dom_sf"/>
</dbReference>
<dbReference type="GO" id="GO:0080008">
    <property type="term" value="C:Cul4-RING E3 ubiquitin ligase complex"/>
    <property type="evidence" value="ECO:0007669"/>
    <property type="project" value="TreeGrafter"/>
</dbReference>
<feature type="repeat" description="WD" evidence="3">
    <location>
        <begin position="32"/>
        <end position="73"/>
    </location>
</feature>
<keyword evidence="2" id="KW-0677">Repeat</keyword>
<dbReference type="SUPFAM" id="SSF50978">
    <property type="entry name" value="WD40 repeat-like"/>
    <property type="match status" value="1"/>
</dbReference>
<accession>A0A5B8MZX9</accession>
<gene>
    <name evidence="5" type="ORF">A3770_20p86010</name>
</gene>
<reference evidence="5 6" key="1">
    <citation type="submission" date="2018-07" db="EMBL/GenBank/DDBJ databases">
        <title>The complete nuclear genome of the prasinophyte Chloropicon primus (CCMP1205).</title>
        <authorList>
            <person name="Pombert J.-F."/>
            <person name="Otis C."/>
            <person name="Turmel M."/>
            <person name="Lemieux C."/>
        </authorList>
    </citation>
    <scope>NUCLEOTIDE SEQUENCE [LARGE SCALE GENOMIC DNA]</scope>
    <source>
        <strain evidence="5 6">CCMP1205</strain>
    </source>
</reference>
<evidence type="ECO:0000313" key="5">
    <source>
        <dbReference type="EMBL" id="QDZ26083.1"/>
    </source>
</evidence>
<evidence type="ECO:0000256" key="4">
    <source>
        <dbReference type="SAM" id="MobiDB-lite"/>
    </source>
</evidence>
<evidence type="ECO:0000256" key="3">
    <source>
        <dbReference type="PROSITE-ProRule" id="PRU00221"/>
    </source>
</evidence>
<dbReference type="Pfam" id="PF00400">
    <property type="entry name" value="WD40"/>
    <property type="match status" value="3"/>
</dbReference>
<dbReference type="Proteomes" id="UP000316726">
    <property type="component" value="Chromosome 20"/>
</dbReference>
<evidence type="ECO:0000256" key="2">
    <source>
        <dbReference type="ARBA" id="ARBA00022737"/>
    </source>
</evidence>